<dbReference type="RefSeq" id="WP_187724366.1">
    <property type="nucleotide sequence ID" value="NZ_CP060783.1"/>
</dbReference>
<evidence type="ECO:0000313" key="1">
    <source>
        <dbReference type="EMBL" id="QNP48771.1"/>
    </source>
</evidence>
<keyword evidence="2" id="KW-1185">Reference proteome</keyword>
<dbReference type="AlphaFoldDB" id="A0A7H0GKF5"/>
<evidence type="ECO:0000313" key="2">
    <source>
        <dbReference type="Proteomes" id="UP000516028"/>
    </source>
</evidence>
<organism evidence="1 2">
    <name type="scientific">Diaphorobacter aerolatus</name>
    <dbReference type="NCBI Taxonomy" id="1288495"/>
    <lineage>
        <taxon>Bacteria</taxon>
        <taxon>Pseudomonadati</taxon>
        <taxon>Pseudomonadota</taxon>
        <taxon>Betaproteobacteria</taxon>
        <taxon>Burkholderiales</taxon>
        <taxon>Comamonadaceae</taxon>
        <taxon>Diaphorobacter</taxon>
    </lineage>
</organism>
<protein>
    <recommendedName>
        <fullName evidence="3">Lipoprotein</fullName>
    </recommendedName>
</protein>
<dbReference type="KEGG" id="daer:H9K75_00540"/>
<sequence length="212" mass="24629">MKILRNRLFLICNTFLVLSLTGCLTIWEGDPRWEIPITSKECDSFTGKYYAYDDGNDAILTGKIIDRPNIQADNKYSQLIKFRQESRAWYSDENEPQRIKAYKKYIVYLEKKGSILSVLLLNHDAQPDILVRIQLDHPNVGCDRNGNLIMRSILLFNSGDFRPGSAFATELSLGRLPNGQLQLIELERMWHRTMNKTPDEVRKKIYLFNPTL</sequence>
<dbReference type="PROSITE" id="PS51257">
    <property type="entry name" value="PROKAR_LIPOPROTEIN"/>
    <property type="match status" value="1"/>
</dbReference>
<dbReference type="EMBL" id="CP060783">
    <property type="protein sequence ID" value="QNP48771.1"/>
    <property type="molecule type" value="Genomic_DNA"/>
</dbReference>
<dbReference type="Proteomes" id="UP000516028">
    <property type="component" value="Chromosome"/>
</dbReference>
<reference evidence="1 2" key="1">
    <citation type="submission" date="2020-08" db="EMBL/GenBank/DDBJ databases">
        <title>Genome sequence of Diaphorobacter aerolatus KACC 16536T.</title>
        <authorList>
            <person name="Hyun D.-W."/>
            <person name="Bae J.-W."/>
        </authorList>
    </citation>
    <scope>NUCLEOTIDE SEQUENCE [LARGE SCALE GENOMIC DNA]</scope>
    <source>
        <strain evidence="1 2">KACC 16536</strain>
    </source>
</reference>
<proteinExistence type="predicted"/>
<name>A0A7H0GKF5_9BURK</name>
<gene>
    <name evidence="1" type="ORF">H9K75_00540</name>
</gene>
<evidence type="ECO:0008006" key="3">
    <source>
        <dbReference type="Google" id="ProtNLM"/>
    </source>
</evidence>
<accession>A0A7H0GKF5</accession>